<dbReference type="AlphaFoldDB" id="G3B454"/>
<evidence type="ECO:0000256" key="2">
    <source>
        <dbReference type="ARBA" id="ARBA00022857"/>
    </source>
</evidence>
<dbReference type="PROSITE" id="PS00061">
    <property type="entry name" value="ADH_SHORT"/>
    <property type="match status" value="1"/>
</dbReference>
<dbReference type="InterPro" id="IPR036291">
    <property type="entry name" value="NAD(P)-bd_dom_sf"/>
</dbReference>
<reference evidence="4 5" key="1">
    <citation type="journal article" date="2011" name="Proc. Natl. Acad. Sci. U.S.A.">
        <title>Comparative genomics of xylose-fermenting fungi for enhanced biofuel production.</title>
        <authorList>
            <person name="Wohlbach D.J."/>
            <person name="Kuo A."/>
            <person name="Sato T.K."/>
            <person name="Potts K.M."/>
            <person name="Salamov A.A."/>
            <person name="LaButti K.M."/>
            <person name="Sun H."/>
            <person name="Clum A."/>
            <person name="Pangilinan J.L."/>
            <person name="Lindquist E.A."/>
            <person name="Lucas S."/>
            <person name="Lapidus A."/>
            <person name="Jin M."/>
            <person name="Gunawan C."/>
            <person name="Balan V."/>
            <person name="Dale B.E."/>
            <person name="Jeffries T.W."/>
            <person name="Zinkel R."/>
            <person name="Barry K.W."/>
            <person name="Grigoriev I.V."/>
            <person name="Gasch A.P."/>
        </authorList>
    </citation>
    <scope>NUCLEOTIDE SEQUENCE [LARGE SCALE GENOMIC DNA]</scope>
    <source>
        <strain evidence="4">ATCC 10573</strain>
        <strain evidence="5">ATCC 10573 / BCRC 21748 / CBS 615 / JCM 9827 / NBRC 10315 / NRRL Y-1498 / VKM Y-70</strain>
    </source>
</reference>
<gene>
    <name evidence="4" type="ORF">CANTEDRAFT_113822</name>
</gene>
<dbReference type="GO" id="GO:0050664">
    <property type="term" value="F:oxidoreductase activity, acting on NAD(P)H, oxygen as acceptor"/>
    <property type="evidence" value="ECO:0007669"/>
    <property type="project" value="TreeGrafter"/>
</dbReference>
<dbReference type="eggNOG" id="KOG0725">
    <property type="taxonomic scope" value="Eukaryota"/>
</dbReference>
<dbReference type="GO" id="GO:0044281">
    <property type="term" value="P:small molecule metabolic process"/>
    <property type="evidence" value="ECO:0007669"/>
    <property type="project" value="UniProtKB-ARBA"/>
</dbReference>
<evidence type="ECO:0000313" key="4">
    <source>
        <dbReference type="EMBL" id="EGV64243.1"/>
    </source>
</evidence>
<dbReference type="PRINTS" id="PR00081">
    <property type="entry name" value="GDHRDH"/>
</dbReference>
<dbReference type="PRINTS" id="PR00080">
    <property type="entry name" value="SDRFAMILY"/>
</dbReference>
<organism evidence="5">
    <name type="scientific">Candida tenuis (strain ATCC 10573 / BCRC 21748 / CBS 615 / JCM 9827 / NBRC 10315 / NRRL Y-1498 / VKM Y-70)</name>
    <name type="common">Yeast</name>
    <name type="synonym">Yamadazyma tenuis</name>
    <dbReference type="NCBI Taxonomy" id="590646"/>
    <lineage>
        <taxon>Eukaryota</taxon>
        <taxon>Fungi</taxon>
        <taxon>Dikarya</taxon>
        <taxon>Ascomycota</taxon>
        <taxon>Saccharomycotina</taxon>
        <taxon>Pichiomycetes</taxon>
        <taxon>Debaryomycetaceae</taxon>
        <taxon>Yamadazyma</taxon>
    </lineage>
</organism>
<dbReference type="PANTHER" id="PTHR43008">
    <property type="entry name" value="BENZIL REDUCTASE"/>
    <property type="match status" value="1"/>
</dbReference>
<dbReference type="PANTHER" id="PTHR43008:SF13">
    <property type="entry name" value="L-XYLULOSE REDUCTASE-RELATED"/>
    <property type="match status" value="1"/>
</dbReference>
<dbReference type="InterPro" id="IPR002347">
    <property type="entry name" value="SDR_fam"/>
</dbReference>
<sequence length="283" mass="30610">MQTTYQSFIKGPEEDNTVPVKSKTFSTNIKDRFSLKGKVTVVTGGLGGIGRAICIGYAQMGGDVAIMDYARDGGEFSAQLQSQWGIRSKSYRLDATASDAVKAAVESVIGDFGTIDVFVANAGLPWYKGTVISESATVEDWHKMMDINLNSIFYCAKYVGKHFEQQQKGSFVITASMSAHIVNIPQYKAAYNVSKAGAMHLAKSLAVEWAGFARCNSVSPGYTDTILSSPVPTEDRAKWWGLTPMGREAHPEELVGAYVYLASDASSFTTGTDIRVDGGYTLI</sequence>
<dbReference type="Gene3D" id="3.40.50.720">
    <property type="entry name" value="NAD(P)-binding Rossmann-like Domain"/>
    <property type="match status" value="1"/>
</dbReference>
<dbReference type="InterPro" id="IPR020904">
    <property type="entry name" value="Sc_DH/Rdtase_CS"/>
</dbReference>
<dbReference type="FunFam" id="3.40.50.720:FF:000090">
    <property type="entry name" value="NADP-dependent mannitol dehydrogenase"/>
    <property type="match status" value="1"/>
</dbReference>
<dbReference type="GO" id="GO:0050085">
    <property type="term" value="F:mannitol 2-dehydrogenase (NADP+) activity"/>
    <property type="evidence" value="ECO:0007669"/>
    <property type="project" value="UniProtKB-ARBA"/>
</dbReference>
<dbReference type="Proteomes" id="UP000000707">
    <property type="component" value="Unassembled WGS sequence"/>
</dbReference>
<keyword evidence="3" id="KW-0560">Oxidoreductase</keyword>
<keyword evidence="5" id="KW-1185">Reference proteome</keyword>
<comment type="similarity">
    <text evidence="1">Belongs to the short-chain dehydrogenases/reductases (SDR) family.</text>
</comment>
<evidence type="ECO:0000256" key="1">
    <source>
        <dbReference type="ARBA" id="ARBA00006484"/>
    </source>
</evidence>
<dbReference type="OrthoDB" id="1888931at2759"/>
<accession>G3B454</accession>
<dbReference type="KEGG" id="cten:18247132"/>
<dbReference type="RefSeq" id="XP_006686558.1">
    <property type="nucleotide sequence ID" value="XM_006686495.1"/>
</dbReference>
<dbReference type="STRING" id="590646.G3B454"/>
<protein>
    <submittedName>
        <fullName evidence="4">NAD(P)-binding protein</fullName>
    </submittedName>
</protein>
<dbReference type="EMBL" id="GL996521">
    <property type="protein sequence ID" value="EGV64243.1"/>
    <property type="molecule type" value="Genomic_DNA"/>
</dbReference>
<proteinExistence type="inferred from homology"/>
<keyword evidence="2" id="KW-0521">NADP</keyword>
<dbReference type="GO" id="GO:0005975">
    <property type="term" value="P:carbohydrate metabolic process"/>
    <property type="evidence" value="ECO:0007669"/>
    <property type="project" value="UniProtKB-ARBA"/>
</dbReference>
<dbReference type="EMBL" id="GL996521">
    <property type="protein sequence ID" value="EGV64244.1"/>
    <property type="molecule type" value="Genomic_DNA"/>
</dbReference>
<dbReference type="GeneID" id="18247132"/>
<evidence type="ECO:0000256" key="3">
    <source>
        <dbReference type="ARBA" id="ARBA00023002"/>
    </source>
</evidence>
<dbReference type="HOGENOM" id="CLU_010194_1_1_1"/>
<name>G3B454_CANTC</name>
<dbReference type="Pfam" id="PF13561">
    <property type="entry name" value="adh_short_C2"/>
    <property type="match status" value="1"/>
</dbReference>
<evidence type="ECO:0000313" key="5">
    <source>
        <dbReference type="Proteomes" id="UP000000707"/>
    </source>
</evidence>
<dbReference type="SUPFAM" id="SSF51735">
    <property type="entry name" value="NAD(P)-binding Rossmann-fold domains"/>
    <property type="match status" value="1"/>
</dbReference>